<accession>A0ABN3R0N4</accession>
<name>A0ABN3R0N4_9ACTN</name>
<dbReference type="EMBL" id="BAAARJ010000039">
    <property type="protein sequence ID" value="GAA2640452.1"/>
    <property type="molecule type" value="Genomic_DNA"/>
</dbReference>
<gene>
    <name evidence="2" type="ORF">GCM10009863_66980</name>
</gene>
<organism evidence="2 3">
    <name type="scientific">Streptomyces axinellae</name>
    <dbReference type="NCBI Taxonomy" id="552788"/>
    <lineage>
        <taxon>Bacteria</taxon>
        <taxon>Bacillati</taxon>
        <taxon>Actinomycetota</taxon>
        <taxon>Actinomycetes</taxon>
        <taxon>Kitasatosporales</taxon>
        <taxon>Streptomycetaceae</taxon>
        <taxon>Streptomyces</taxon>
    </lineage>
</organism>
<proteinExistence type="predicted"/>
<feature type="compositionally biased region" description="Polar residues" evidence="1">
    <location>
        <begin position="88"/>
        <end position="102"/>
    </location>
</feature>
<feature type="region of interest" description="Disordered" evidence="1">
    <location>
        <begin position="1"/>
        <end position="120"/>
    </location>
</feature>
<protein>
    <submittedName>
        <fullName evidence="2">Uncharacterized protein</fullName>
    </submittedName>
</protein>
<evidence type="ECO:0000256" key="1">
    <source>
        <dbReference type="SAM" id="MobiDB-lite"/>
    </source>
</evidence>
<evidence type="ECO:0000313" key="2">
    <source>
        <dbReference type="EMBL" id="GAA2640452.1"/>
    </source>
</evidence>
<comment type="caution">
    <text evidence="2">The sequence shown here is derived from an EMBL/GenBank/DDBJ whole genome shotgun (WGS) entry which is preliminary data.</text>
</comment>
<dbReference type="Proteomes" id="UP001501447">
    <property type="component" value="Unassembled WGS sequence"/>
</dbReference>
<reference evidence="2 3" key="1">
    <citation type="journal article" date="2019" name="Int. J. Syst. Evol. Microbiol.">
        <title>The Global Catalogue of Microorganisms (GCM) 10K type strain sequencing project: providing services to taxonomists for standard genome sequencing and annotation.</title>
        <authorList>
            <consortium name="The Broad Institute Genomics Platform"/>
            <consortium name="The Broad Institute Genome Sequencing Center for Infectious Disease"/>
            <person name="Wu L."/>
            <person name="Ma J."/>
        </authorList>
    </citation>
    <scope>NUCLEOTIDE SEQUENCE [LARGE SCALE GENOMIC DNA]</scope>
    <source>
        <strain evidence="2 3">JCM 16373</strain>
    </source>
</reference>
<evidence type="ECO:0000313" key="3">
    <source>
        <dbReference type="Proteomes" id="UP001501447"/>
    </source>
</evidence>
<keyword evidence="3" id="KW-1185">Reference proteome</keyword>
<sequence length="120" mass="12977">MIQGDCLPPGGSQGPLTRAMMCGPTPYRPFEPARESPRQQVNRGAEGASSSLESLRPRYRASEADLKSGPPYDARRRGAVAPPKVQARLQSFGSCRRTSQVPMTDGEDIRVTPSFGSLND</sequence>
<feature type="compositionally biased region" description="Polar residues" evidence="1">
    <location>
        <begin position="38"/>
        <end position="53"/>
    </location>
</feature>